<reference evidence="4" key="1">
    <citation type="submission" date="2022-06" db="EMBL/GenBank/DDBJ databases">
        <title>Ornithinimicrobium HY1793.</title>
        <authorList>
            <person name="Huang Y."/>
        </authorList>
    </citation>
    <scope>NUCLEOTIDE SEQUENCE</scope>
    <source>
        <strain evidence="4">HY1793</strain>
    </source>
</reference>
<protein>
    <recommendedName>
        <fullName evidence="6">Platelet-activating factor acetylhydrolase</fullName>
    </recommendedName>
</protein>
<evidence type="ECO:0000256" key="3">
    <source>
        <dbReference type="ARBA" id="ARBA00023098"/>
    </source>
</evidence>
<dbReference type="InterPro" id="IPR029058">
    <property type="entry name" value="AB_hydrolase_fold"/>
</dbReference>
<evidence type="ECO:0000313" key="4">
    <source>
        <dbReference type="EMBL" id="USQ81268.1"/>
    </source>
</evidence>
<dbReference type="SUPFAM" id="SSF53474">
    <property type="entry name" value="alpha/beta-Hydrolases"/>
    <property type="match status" value="1"/>
</dbReference>
<gene>
    <name evidence="4" type="ORF">NF556_06385</name>
</gene>
<evidence type="ECO:0000256" key="2">
    <source>
        <dbReference type="ARBA" id="ARBA00022963"/>
    </source>
</evidence>
<accession>A0ABY4YWW4</accession>
<proteinExistence type="predicted"/>
<dbReference type="Pfam" id="PF03403">
    <property type="entry name" value="PAF-AH_p_II"/>
    <property type="match status" value="1"/>
</dbReference>
<dbReference type="RefSeq" id="WP_252594652.1">
    <property type="nucleotide sequence ID" value="NZ_CP099489.1"/>
</dbReference>
<keyword evidence="5" id="KW-1185">Reference proteome</keyword>
<keyword evidence="3" id="KW-0443">Lipid metabolism</keyword>
<sequence length="415" mass="44088">MTALTYRPPTGSFPVGVRDGELVDTTYPVLRTEDAEGRRIMVRAWHPAAEDGGARRPYLVGEEAQLVQWCLGLAGAPSDWAGQLGAVETFSQPDTPVAPGTFPTVVFSHGATSWVSQNTPLMEHLASHGYVVWSVTHPGESSGVQFADGSTVRHDEAFQEAFLGIVGTPDYIGKFTGDVAHRHAATPGLLDDLGMGPWARRWVDDHRAVIDAIEQDSIDGEAGALVTSSDLGALGVVGMSFGGAAAASTAQVDERVRAAVNLDGGQFLSDLLGVDARVPLLHVSTDAAAALAAVGVPGATLLETNEFFYEEHTRAGLHEHVHRLRVAAATHMELTDFVLLPQDERSTVIPDGGTVESQRVIDLLNATVGAFLDQALRGEDRDFPASVLHEFPELSPVDLSPIRDWARGEQGVGGA</sequence>
<evidence type="ECO:0000313" key="5">
    <source>
        <dbReference type="Proteomes" id="UP001056455"/>
    </source>
</evidence>
<evidence type="ECO:0000256" key="1">
    <source>
        <dbReference type="ARBA" id="ARBA00022801"/>
    </source>
</evidence>
<dbReference type="Gene3D" id="3.40.50.1820">
    <property type="entry name" value="alpha/beta hydrolase"/>
    <property type="match status" value="1"/>
</dbReference>
<keyword evidence="2" id="KW-0442">Lipid degradation</keyword>
<dbReference type="EMBL" id="CP099489">
    <property type="protein sequence ID" value="USQ81268.1"/>
    <property type="molecule type" value="Genomic_DNA"/>
</dbReference>
<name>A0ABY4YWW4_9MICO</name>
<dbReference type="PANTHER" id="PTHR10272">
    <property type="entry name" value="PLATELET-ACTIVATING FACTOR ACETYLHYDROLASE"/>
    <property type="match status" value="1"/>
</dbReference>
<dbReference type="PANTHER" id="PTHR10272:SF0">
    <property type="entry name" value="PLATELET-ACTIVATING FACTOR ACETYLHYDROLASE"/>
    <property type="match status" value="1"/>
</dbReference>
<dbReference type="Proteomes" id="UP001056455">
    <property type="component" value="Chromosome"/>
</dbReference>
<keyword evidence="1" id="KW-0378">Hydrolase</keyword>
<organism evidence="4 5">
    <name type="scientific">Ornithinimicrobium faecis</name>
    <dbReference type="NCBI Taxonomy" id="2934158"/>
    <lineage>
        <taxon>Bacteria</taxon>
        <taxon>Bacillati</taxon>
        <taxon>Actinomycetota</taxon>
        <taxon>Actinomycetes</taxon>
        <taxon>Micrococcales</taxon>
        <taxon>Ornithinimicrobiaceae</taxon>
        <taxon>Ornithinimicrobium</taxon>
    </lineage>
</organism>
<evidence type="ECO:0008006" key="6">
    <source>
        <dbReference type="Google" id="ProtNLM"/>
    </source>
</evidence>